<accession>A0A7Y9QYN1</accession>
<dbReference type="GO" id="GO:0005576">
    <property type="term" value="C:extracellular region"/>
    <property type="evidence" value="ECO:0007669"/>
    <property type="project" value="InterPro"/>
</dbReference>
<organism evidence="3 4">
    <name type="scientific">Sphaerotilus montanus</name>
    <dbReference type="NCBI Taxonomy" id="522889"/>
    <lineage>
        <taxon>Bacteria</taxon>
        <taxon>Pseudomonadati</taxon>
        <taxon>Pseudomonadota</taxon>
        <taxon>Betaproteobacteria</taxon>
        <taxon>Burkholderiales</taxon>
        <taxon>Sphaerotilaceae</taxon>
        <taxon>Sphaerotilus</taxon>
    </lineage>
</organism>
<dbReference type="AlphaFoldDB" id="A0A7Y9QYN1"/>
<sequence>MNLNPIPVLKRLLAKVKQQLHRLGNADTSATGPSAPASEQGIGIAAIDERFIDGRFEHRFGTRDYKLYLPPSGAGQRPAPRPLLLMLHGCTQTPDDFATGTRMNDAARAGGFLVLYPAQSAFANLHRCWNWFKHNHQQRDRGEAALLADLTRAVLATHGADPARIYVAGLSAGGAMAAVLGEVYPELFAAVGLHSGVPTGLASDMLSAMAVMKSGPITPALRASAPPPTIVFHGDQDTVVHPANADEAMRPFTSLGTRETSQGLTGQGAAYTVHRIRERTGRVLAEQWMVRGTGHAWSGGHATGTFTEPDGPDATVAMVAFFAEQRLATVG</sequence>
<dbReference type="SUPFAM" id="SSF53474">
    <property type="entry name" value="alpha/beta-Hydrolases"/>
    <property type="match status" value="1"/>
</dbReference>
<dbReference type="RefSeq" id="WP_179634670.1">
    <property type="nucleotide sequence ID" value="NZ_JACCFH010000001.1"/>
</dbReference>
<keyword evidence="4" id="KW-1185">Reference proteome</keyword>
<keyword evidence="1" id="KW-0732">Signal</keyword>
<dbReference type="NCBIfam" id="TIGR01840">
    <property type="entry name" value="esterase_phb"/>
    <property type="match status" value="1"/>
</dbReference>
<name>A0A7Y9QYN1_9BURK</name>
<gene>
    <name evidence="3" type="ORF">BDD16_002956</name>
</gene>
<proteinExistence type="predicted"/>
<dbReference type="InterPro" id="IPR050955">
    <property type="entry name" value="Plant_Biomass_Hydrol_Est"/>
</dbReference>
<evidence type="ECO:0000256" key="2">
    <source>
        <dbReference type="ARBA" id="ARBA00022801"/>
    </source>
</evidence>
<evidence type="ECO:0000313" key="3">
    <source>
        <dbReference type="EMBL" id="NYG33970.1"/>
    </source>
</evidence>
<comment type="caution">
    <text evidence="3">The sequence shown here is derived from an EMBL/GenBank/DDBJ whole genome shotgun (WGS) entry which is preliminary data.</text>
</comment>
<reference evidence="3 4" key="1">
    <citation type="submission" date="2020-07" db="EMBL/GenBank/DDBJ databases">
        <title>Genomic Encyclopedia of Archaeal and Bacterial Type Strains, Phase II (KMG-II): from individual species to whole genera.</title>
        <authorList>
            <person name="Goeker M."/>
        </authorList>
    </citation>
    <scope>NUCLEOTIDE SEQUENCE [LARGE SCALE GENOMIC DNA]</scope>
    <source>
        <strain evidence="3 4">DSM 21226</strain>
    </source>
</reference>
<dbReference type="InterPro" id="IPR029058">
    <property type="entry name" value="AB_hydrolase_fold"/>
</dbReference>
<dbReference type="GO" id="GO:0016787">
    <property type="term" value="F:hydrolase activity"/>
    <property type="evidence" value="ECO:0007669"/>
    <property type="project" value="UniProtKB-KW"/>
</dbReference>
<evidence type="ECO:0000313" key="4">
    <source>
        <dbReference type="Proteomes" id="UP000518288"/>
    </source>
</evidence>
<evidence type="ECO:0000256" key="1">
    <source>
        <dbReference type="ARBA" id="ARBA00022729"/>
    </source>
</evidence>
<dbReference type="PANTHER" id="PTHR43037">
    <property type="entry name" value="UNNAMED PRODUCT-RELATED"/>
    <property type="match status" value="1"/>
</dbReference>
<protein>
    <submittedName>
        <fullName evidence="3">Poly(Hydroxyalkanoate) depolymerase family esterase</fullName>
    </submittedName>
</protein>
<keyword evidence="2" id="KW-0378">Hydrolase</keyword>
<dbReference type="Gene3D" id="3.40.50.1820">
    <property type="entry name" value="alpha/beta hydrolase"/>
    <property type="match status" value="1"/>
</dbReference>
<dbReference type="EMBL" id="JACCFH010000001">
    <property type="protein sequence ID" value="NYG33970.1"/>
    <property type="molecule type" value="Genomic_DNA"/>
</dbReference>
<dbReference type="PANTHER" id="PTHR43037:SF1">
    <property type="entry name" value="BLL1128 PROTEIN"/>
    <property type="match status" value="1"/>
</dbReference>
<dbReference type="Pfam" id="PF10503">
    <property type="entry name" value="Esterase_PHB"/>
    <property type="match status" value="1"/>
</dbReference>
<dbReference type="Proteomes" id="UP000518288">
    <property type="component" value="Unassembled WGS sequence"/>
</dbReference>
<dbReference type="InterPro" id="IPR010126">
    <property type="entry name" value="Esterase_phb"/>
</dbReference>